<keyword evidence="1" id="KW-0175">Coiled coil</keyword>
<gene>
    <name evidence="2" type="ORF">BHV79_16255</name>
</gene>
<feature type="coiled-coil region" evidence="1">
    <location>
        <begin position="290"/>
        <end position="357"/>
    </location>
</feature>
<proteinExistence type="predicted"/>
<evidence type="ECO:0000313" key="3">
    <source>
        <dbReference type="Proteomes" id="UP000186549"/>
    </source>
</evidence>
<evidence type="ECO:0000313" key="2">
    <source>
        <dbReference type="EMBL" id="OKZ30008.1"/>
    </source>
</evidence>
<reference evidence="2 3" key="1">
    <citation type="journal article" date="2016" name="Nat. Biotechnol.">
        <title>Measurement of bacterial replication rates in microbial communities.</title>
        <authorList>
            <person name="Brown C.T."/>
            <person name="Olm M.R."/>
            <person name="Thomas B.C."/>
            <person name="Banfield J.F."/>
        </authorList>
    </citation>
    <scope>NUCLEOTIDE SEQUENCE [LARGE SCALE GENOMIC DNA]</scope>
    <source>
        <strain evidence="2">45_41</strain>
    </source>
</reference>
<protein>
    <submittedName>
        <fullName evidence="2">Mobilization protein</fullName>
    </submittedName>
</protein>
<feature type="coiled-coil region" evidence="1">
    <location>
        <begin position="226"/>
        <end position="260"/>
    </location>
</feature>
<accession>A0A1Q6HTP1</accession>
<dbReference type="Proteomes" id="UP000186549">
    <property type="component" value="Unassembled WGS sequence"/>
</dbReference>
<sequence>MAIKSSIHIKPCNTKSSEAHNRRTAEYMRNIGESRIYIVPELSADNEQWVNPDFGNPNLQTHYANIKQMVKEKTGRAMQEKERERKGKNGKVIKVAGCSPIREGVLLIKPDTTLADVKKFGEECQRRWGITPLQIFLHKDEGHWLNGQPDAEDKESFQVGEKWFKPNYHAHIVFDWMNHDTGKSQKLNDDDMMEMQTLASDILFMQRGQSKSETGKEHLERNDFIIEKQRAELQRIDETKRQKEQQVSLAEQELRQVKSEIRTDKLKSVATDAATAIASGVGSLFGSGKLKELERTNEDLHQEIAKRDKGIDNLKNQMQQMKEQYSKQIRNLQVIHNQEFEAKNKEISRLNTILEKAFNWFPLLKEMLRIEKLCYAIGFTKDMINSLLTKKEAIRCNGKIYSEEHKRRFEIKNDVFKVEKSSVDNNKLVLTINRQPISEWFKEQWEKLRQGLRQSAEEPRKSRGFKL</sequence>
<evidence type="ECO:0000256" key="1">
    <source>
        <dbReference type="SAM" id="Coils"/>
    </source>
</evidence>
<dbReference type="AlphaFoldDB" id="A0A1Q6HTP1"/>
<comment type="caution">
    <text evidence="2">The sequence shown here is derived from an EMBL/GenBank/DDBJ whole genome shotgun (WGS) entry which is preliminary data.</text>
</comment>
<organism evidence="2 3">
    <name type="scientific">Bacteroides uniformis</name>
    <dbReference type="NCBI Taxonomy" id="820"/>
    <lineage>
        <taxon>Bacteria</taxon>
        <taxon>Pseudomonadati</taxon>
        <taxon>Bacteroidota</taxon>
        <taxon>Bacteroidia</taxon>
        <taxon>Bacteroidales</taxon>
        <taxon>Bacteroidaceae</taxon>
        <taxon>Bacteroides</taxon>
    </lineage>
</organism>
<dbReference type="EMBL" id="MNQU01000287">
    <property type="protein sequence ID" value="OKZ30008.1"/>
    <property type="molecule type" value="Genomic_DNA"/>
</dbReference>
<name>A0A1Q6HTP1_BACUN</name>